<gene>
    <name evidence="2" type="ORF">SAMN05216236_1045</name>
</gene>
<organism evidence="2 3">
    <name type="scientific">Sedimentitalea nanhaiensis</name>
    <dbReference type="NCBI Taxonomy" id="999627"/>
    <lineage>
        <taxon>Bacteria</taxon>
        <taxon>Pseudomonadati</taxon>
        <taxon>Pseudomonadota</taxon>
        <taxon>Alphaproteobacteria</taxon>
        <taxon>Rhodobacterales</taxon>
        <taxon>Paracoccaceae</taxon>
        <taxon>Sedimentitalea</taxon>
    </lineage>
</organism>
<evidence type="ECO:0000313" key="3">
    <source>
        <dbReference type="Proteomes" id="UP000182466"/>
    </source>
</evidence>
<evidence type="ECO:0000256" key="1">
    <source>
        <dbReference type="SAM" id="MobiDB-lite"/>
    </source>
</evidence>
<proteinExistence type="predicted"/>
<accession>A0A1I6ZAV2</accession>
<dbReference type="EMBL" id="FPAW01000004">
    <property type="protein sequence ID" value="SFT59795.1"/>
    <property type="molecule type" value="Genomic_DNA"/>
</dbReference>
<sequence>MRAAITACSPGALATLGGGPEAVSPISADAPTGWPCRTIASSAPTPAPWYSVRRTTGSSPATDRRSCVWPRPGSSAASWCMCSPIGSIASVTMAAWPAPPERPTSHASVACPATGRLTKTPRNPPRPPRSPCAGHAPAAAALCASSKSSAVGKNPDLAHQPKNSPYDETPVLGAKTASVPALAPSRSKSQSAHQSRVKAYD</sequence>
<reference evidence="2 3" key="1">
    <citation type="submission" date="2016-10" db="EMBL/GenBank/DDBJ databases">
        <authorList>
            <person name="de Groot N.N."/>
        </authorList>
    </citation>
    <scope>NUCLEOTIDE SEQUENCE [LARGE SCALE GENOMIC DNA]</scope>
    <source>
        <strain evidence="2 3">CGMCC 1.10959</strain>
    </source>
</reference>
<evidence type="ECO:0000313" key="2">
    <source>
        <dbReference type="EMBL" id="SFT59795.1"/>
    </source>
</evidence>
<dbReference type="Proteomes" id="UP000182466">
    <property type="component" value="Unassembled WGS sequence"/>
</dbReference>
<feature type="region of interest" description="Disordered" evidence="1">
    <location>
        <begin position="99"/>
        <end position="201"/>
    </location>
</feature>
<name>A0A1I6ZAV2_9RHOB</name>
<feature type="compositionally biased region" description="Low complexity" evidence="1">
    <location>
        <begin position="131"/>
        <end position="150"/>
    </location>
</feature>
<protein>
    <submittedName>
        <fullName evidence="2">Uncharacterized protein</fullName>
    </submittedName>
</protein>
<dbReference type="AlphaFoldDB" id="A0A1I6ZAV2"/>
<keyword evidence="3" id="KW-1185">Reference proteome</keyword>